<organism evidence="2 3">
    <name type="scientific">Glycine soja</name>
    <name type="common">Wild soybean</name>
    <dbReference type="NCBI Taxonomy" id="3848"/>
    <lineage>
        <taxon>Eukaryota</taxon>
        <taxon>Viridiplantae</taxon>
        <taxon>Streptophyta</taxon>
        <taxon>Embryophyta</taxon>
        <taxon>Tracheophyta</taxon>
        <taxon>Spermatophyta</taxon>
        <taxon>Magnoliopsida</taxon>
        <taxon>eudicotyledons</taxon>
        <taxon>Gunneridae</taxon>
        <taxon>Pentapetalae</taxon>
        <taxon>rosids</taxon>
        <taxon>fabids</taxon>
        <taxon>Fabales</taxon>
        <taxon>Fabaceae</taxon>
        <taxon>Papilionoideae</taxon>
        <taxon>50 kb inversion clade</taxon>
        <taxon>NPAAA clade</taxon>
        <taxon>indigoferoid/millettioid clade</taxon>
        <taxon>Phaseoleae</taxon>
        <taxon>Glycine</taxon>
        <taxon>Glycine subgen. Soja</taxon>
    </lineage>
</organism>
<comment type="caution">
    <text evidence="2">The sequence shown here is derived from an EMBL/GenBank/DDBJ whole genome shotgun (WGS) entry which is preliminary data.</text>
</comment>
<feature type="signal peptide" evidence="1">
    <location>
        <begin position="1"/>
        <end position="15"/>
    </location>
</feature>
<reference evidence="2 3" key="1">
    <citation type="submission" date="2018-09" db="EMBL/GenBank/DDBJ databases">
        <title>A high-quality reference genome of wild soybean provides a powerful tool to mine soybean genomes.</title>
        <authorList>
            <person name="Xie M."/>
            <person name="Chung C.Y.L."/>
            <person name="Li M.-W."/>
            <person name="Wong F.-L."/>
            <person name="Chan T.-F."/>
            <person name="Lam H.-M."/>
        </authorList>
    </citation>
    <scope>NUCLEOTIDE SEQUENCE [LARGE SCALE GENOMIC DNA]</scope>
    <source>
        <strain evidence="3">cv. W05</strain>
        <tissue evidence="2">Hypocotyl of etiolated seedlings</tissue>
    </source>
</reference>
<sequence length="52" mass="5705">SLLLLVAFIVVSANADNTKVHPPTSKNMVCCWFIWKPMIKCGKVCCEDGCCS</sequence>
<dbReference type="Proteomes" id="UP000289340">
    <property type="component" value="Chromosome 9"/>
</dbReference>
<protein>
    <submittedName>
        <fullName evidence="2">Uncharacterized protein</fullName>
    </submittedName>
</protein>
<dbReference type="AlphaFoldDB" id="A0A445IVG7"/>
<evidence type="ECO:0000313" key="3">
    <source>
        <dbReference type="Proteomes" id="UP000289340"/>
    </source>
</evidence>
<gene>
    <name evidence="2" type="ORF">D0Y65_022893</name>
</gene>
<keyword evidence="3" id="KW-1185">Reference proteome</keyword>
<dbReference type="EMBL" id="QZWG01000009">
    <property type="protein sequence ID" value="RZB90144.1"/>
    <property type="molecule type" value="Genomic_DNA"/>
</dbReference>
<accession>A0A445IVG7</accession>
<name>A0A445IVG7_GLYSO</name>
<proteinExistence type="predicted"/>
<keyword evidence="1" id="KW-0732">Signal</keyword>
<evidence type="ECO:0000256" key="1">
    <source>
        <dbReference type="SAM" id="SignalP"/>
    </source>
</evidence>
<feature type="non-terminal residue" evidence="2">
    <location>
        <position position="1"/>
    </location>
</feature>
<evidence type="ECO:0000313" key="2">
    <source>
        <dbReference type="EMBL" id="RZB90144.1"/>
    </source>
</evidence>
<feature type="chain" id="PRO_5019530020" evidence="1">
    <location>
        <begin position="16"/>
        <end position="52"/>
    </location>
</feature>